<comment type="caution">
    <text evidence="2">The sequence shown here is derived from an EMBL/GenBank/DDBJ whole genome shotgun (WGS) entry which is preliminary data.</text>
</comment>
<dbReference type="RefSeq" id="WP_114482610.1">
    <property type="nucleotide sequence ID" value="NZ_QPJU01000002.1"/>
</dbReference>
<keyword evidence="3" id="KW-1185">Reference proteome</keyword>
<sequence>MPISAVDRSPPWRPQGADLYSSGASGAPPVRPVNTSHPVESTDGLGQGSTLRTPDASQTKEVAGTDGMRARRDGIETPAEKEQKAKEQIPPQPPLYQQLIDFIQSMWRASSNAVEVAQSVHQTAQQERLAQQVPQESPTYSAPKVKRSSGS</sequence>
<feature type="region of interest" description="Disordered" evidence="1">
    <location>
        <begin position="1"/>
        <end position="93"/>
    </location>
</feature>
<gene>
    <name evidence="2" type="ORF">DFR45_102459</name>
</gene>
<feature type="compositionally biased region" description="Polar residues" evidence="1">
    <location>
        <begin position="48"/>
        <end position="60"/>
    </location>
</feature>
<protein>
    <submittedName>
        <fullName evidence="2">Uncharacterized protein</fullName>
    </submittedName>
</protein>
<evidence type="ECO:0000256" key="1">
    <source>
        <dbReference type="SAM" id="MobiDB-lite"/>
    </source>
</evidence>
<feature type="compositionally biased region" description="Basic and acidic residues" evidence="1">
    <location>
        <begin position="68"/>
        <end position="87"/>
    </location>
</feature>
<dbReference type="Proteomes" id="UP000252174">
    <property type="component" value="Unassembled WGS sequence"/>
</dbReference>
<evidence type="ECO:0000313" key="3">
    <source>
        <dbReference type="Proteomes" id="UP000252174"/>
    </source>
</evidence>
<reference evidence="2 3" key="1">
    <citation type="submission" date="2018-07" db="EMBL/GenBank/DDBJ databases">
        <title>Genomic Encyclopedia of Type Strains, Phase IV (KMG-IV): sequencing the most valuable type-strain genomes for metagenomic binning, comparative biology and taxonomic classification.</title>
        <authorList>
            <person name="Goeker M."/>
        </authorList>
    </citation>
    <scope>NUCLEOTIDE SEQUENCE [LARGE SCALE GENOMIC DNA]</scope>
    <source>
        <strain evidence="2 3">DSM 100911</strain>
    </source>
</reference>
<accession>A0A369AS24</accession>
<dbReference type="OrthoDB" id="8794637at2"/>
<dbReference type="AlphaFoldDB" id="A0A369AS24"/>
<feature type="region of interest" description="Disordered" evidence="1">
    <location>
        <begin position="125"/>
        <end position="151"/>
    </location>
</feature>
<feature type="compositionally biased region" description="Polar residues" evidence="1">
    <location>
        <begin position="125"/>
        <end position="140"/>
    </location>
</feature>
<organism evidence="2 3">
    <name type="scientific">Extensimonas vulgaris</name>
    <dbReference type="NCBI Taxonomy" id="1031594"/>
    <lineage>
        <taxon>Bacteria</taxon>
        <taxon>Pseudomonadati</taxon>
        <taxon>Pseudomonadota</taxon>
        <taxon>Betaproteobacteria</taxon>
        <taxon>Burkholderiales</taxon>
        <taxon>Comamonadaceae</taxon>
        <taxon>Extensimonas</taxon>
    </lineage>
</organism>
<name>A0A369AS24_9BURK</name>
<proteinExistence type="predicted"/>
<evidence type="ECO:0000313" key="2">
    <source>
        <dbReference type="EMBL" id="RCX11056.1"/>
    </source>
</evidence>
<dbReference type="EMBL" id="QPJU01000002">
    <property type="protein sequence ID" value="RCX11056.1"/>
    <property type="molecule type" value="Genomic_DNA"/>
</dbReference>